<evidence type="ECO:0000313" key="3">
    <source>
        <dbReference type="Proteomes" id="UP001642540"/>
    </source>
</evidence>
<reference evidence="2 3" key="1">
    <citation type="submission" date="2024-08" db="EMBL/GenBank/DDBJ databases">
        <authorList>
            <person name="Cucini C."/>
            <person name="Frati F."/>
        </authorList>
    </citation>
    <scope>NUCLEOTIDE SEQUENCE [LARGE SCALE GENOMIC DNA]</scope>
</reference>
<evidence type="ECO:0000313" key="2">
    <source>
        <dbReference type="EMBL" id="CAL8136589.1"/>
    </source>
</evidence>
<feature type="transmembrane region" description="Helical" evidence="1">
    <location>
        <begin position="174"/>
        <end position="195"/>
    </location>
</feature>
<keyword evidence="3" id="KW-1185">Reference proteome</keyword>
<feature type="transmembrane region" description="Helical" evidence="1">
    <location>
        <begin position="81"/>
        <end position="101"/>
    </location>
</feature>
<keyword evidence="1" id="KW-0812">Transmembrane</keyword>
<keyword evidence="1" id="KW-1133">Transmembrane helix</keyword>
<evidence type="ECO:0000256" key="1">
    <source>
        <dbReference type="SAM" id="Phobius"/>
    </source>
</evidence>
<feature type="transmembrane region" description="Helical" evidence="1">
    <location>
        <begin position="247"/>
        <end position="266"/>
    </location>
</feature>
<feature type="transmembrane region" description="Helical" evidence="1">
    <location>
        <begin position="144"/>
        <end position="168"/>
    </location>
</feature>
<sequence>MNCCPRYESGEAYAFAIITVWIELGCGGAAAAYPAFVHEKAGNTWAQGIFWSYTVFAFLTFLYTGWTICSRKRRSRENCVVMNWLCILTTFITLAIFYYYLGHPETPLNGTVVNLFGLYIVAVAFLSIGYVCSVNFIPDWTDPCPLVVTTILIELGTGLFGTSQAALVNDKANLWAYSIFGIYGTFSVVIFWYIGKELWAFANGKKSKMVYGLLDICTLLTGGCFCLLFFTQFALPSGKLSKLEREIFWSFIVYIFAVDALLLLLFRWTFSIPGCDCDDLKEDSDWLEDKSESGDTQSRQLDLEKGLDFLGMNNNNNTKMICDHLHNSQNQELHGSASTLDASDFAFEVGRKI</sequence>
<name>A0ABP1RVG1_9HEXA</name>
<comment type="caution">
    <text evidence="2">The sequence shown here is derived from an EMBL/GenBank/DDBJ whole genome shotgun (WGS) entry which is preliminary data.</text>
</comment>
<accession>A0ABP1RVG1</accession>
<dbReference type="Proteomes" id="UP001642540">
    <property type="component" value="Unassembled WGS sequence"/>
</dbReference>
<feature type="transmembrane region" description="Helical" evidence="1">
    <location>
        <begin position="12"/>
        <end position="36"/>
    </location>
</feature>
<proteinExistence type="predicted"/>
<dbReference type="EMBL" id="CAXLJM020000111">
    <property type="protein sequence ID" value="CAL8136589.1"/>
    <property type="molecule type" value="Genomic_DNA"/>
</dbReference>
<feature type="transmembrane region" description="Helical" evidence="1">
    <location>
        <begin position="113"/>
        <end position="132"/>
    </location>
</feature>
<protein>
    <submittedName>
        <fullName evidence="2">Uncharacterized protein</fullName>
    </submittedName>
</protein>
<keyword evidence="1" id="KW-0472">Membrane</keyword>
<organism evidence="2 3">
    <name type="scientific">Orchesella dallaii</name>
    <dbReference type="NCBI Taxonomy" id="48710"/>
    <lineage>
        <taxon>Eukaryota</taxon>
        <taxon>Metazoa</taxon>
        <taxon>Ecdysozoa</taxon>
        <taxon>Arthropoda</taxon>
        <taxon>Hexapoda</taxon>
        <taxon>Collembola</taxon>
        <taxon>Entomobryomorpha</taxon>
        <taxon>Entomobryoidea</taxon>
        <taxon>Orchesellidae</taxon>
        <taxon>Orchesellinae</taxon>
        <taxon>Orchesella</taxon>
    </lineage>
</organism>
<gene>
    <name evidence="2" type="ORF">ODALV1_LOCUS26516</name>
</gene>
<feature type="transmembrane region" description="Helical" evidence="1">
    <location>
        <begin position="48"/>
        <end position="69"/>
    </location>
</feature>
<feature type="transmembrane region" description="Helical" evidence="1">
    <location>
        <begin position="216"/>
        <end position="235"/>
    </location>
</feature>